<dbReference type="AlphaFoldDB" id="A0A380PR06"/>
<dbReference type="RefSeq" id="WP_004708622.1">
    <property type="nucleotide sequence ID" value="NZ_CP023964.1"/>
</dbReference>
<evidence type="ECO:0000256" key="3">
    <source>
        <dbReference type="ARBA" id="ARBA00023015"/>
    </source>
</evidence>
<evidence type="ECO:0000259" key="6">
    <source>
        <dbReference type="PROSITE" id="PS50931"/>
    </source>
</evidence>
<keyword evidence="5" id="KW-0804">Transcription</keyword>
<gene>
    <name evidence="7" type="primary">dmlR_3</name>
    <name evidence="7" type="ORF">NCTC11470_00748</name>
</gene>
<reference evidence="7 8" key="1">
    <citation type="submission" date="2018-06" db="EMBL/GenBank/DDBJ databases">
        <authorList>
            <consortium name="Pathogen Informatics"/>
            <person name="Doyle S."/>
        </authorList>
    </citation>
    <scope>NUCLEOTIDE SEQUENCE [LARGE SCALE GENOMIC DNA]</scope>
    <source>
        <strain evidence="7 8">NCTC11470</strain>
    </source>
</reference>
<evidence type="ECO:0000313" key="7">
    <source>
        <dbReference type="EMBL" id="SUP75729.1"/>
    </source>
</evidence>
<dbReference type="FunFam" id="1.10.10.10:FF:000001">
    <property type="entry name" value="LysR family transcriptional regulator"/>
    <property type="match status" value="1"/>
</dbReference>
<dbReference type="Gene3D" id="1.10.10.10">
    <property type="entry name" value="Winged helix-like DNA-binding domain superfamily/Winged helix DNA-binding domain"/>
    <property type="match status" value="1"/>
</dbReference>
<dbReference type="Pfam" id="PF03466">
    <property type="entry name" value="LysR_substrate"/>
    <property type="match status" value="1"/>
</dbReference>
<dbReference type="GO" id="GO:0006351">
    <property type="term" value="P:DNA-templated transcription"/>
    <property type="evidence" value="ECO:0007669"/>
    <property type="project" value="TreeGrafter"/>
</dbReference>
<keyword evidence="2" id="KW-0678">Repressor</keyword>
<dbReference type="Gene3D" id="3.40.190.290">
    <property type="match status" value="1"/>
</dbReference>
<feature type="domain" description="HTH lysR-type" evidence="6">
    <location>
        <begin position="4"/>
        <end position="61"/>
    </location>
</feature>
<sequence>MARDNYSYITAFLAVAREGNFTRAAAQLGVSQSALSHSIRTLEAKLGIRLLTRTTRSVSLTEVGEHLFKNLAPRFEEIEMELAAATEFRDKPSGTIRITATDYAIRTVLWPKLQKLVPEYPDLKLEIIIDYSLADIVAERYDIGIRMGDQVANGMVAVRISPDIRFVIVGASEYFKNHSRPKTPQELTTHNCMNLRLPTRGGLYLWELEKEGQKLQVRVEGQLIFNSIYEILNATLSGAGIAFMPENLAAPHVASGHLQYVLQDWYPTFPGIHAYYPSIRQPSRALALVIETLRLRSQSLGEQNQND</sequence>
<dbReference type="PANTHER" id="PTHR30537">
    <property type="entry name" value="HTH-TYPE TRANSCRIPTIONAL REGULATOR"/>
    <property type="match status" value="1"/>
</dbReference>
<dbReference type="InterPro" id="IPR036390">
    <property type="entry name" value="WH_DNA-bd_sf"/>
</dbReference>
<dbReference type="InterPro" id="IPR058163">
    <property type="entry name" value="LysR-type_TF_proteobact-type"/>
</dbReference>
<evidence type="ECO:0000256" key="2">
    <source>
        <dbReference type="ARBA" id="ARBA00022491"/>
    </source>
</evidence>
<dbReference type="PANTHER" id="PTHR30537:SF1">
    <property type="entry name" value="HTH-TYPE TRANSCRIPTIONAL REGULATOR PGRR"/>
    <property type="match status" value="1"/>
</dbReference>
<dbReference type="GeneID" id="57907030"/>
<dbReference type="PRINTS" id="PR00039">
    <property type="entry name" value="HTHLYSR"/>
</dbReference>
<dbReference type="EMBL" id="UHJA01000001">
    <property type="protein sequence ID" value="SUP75729.1"/>
    <property type="molecule type" value="Genomic_DNA"/>
</dbReference>
<dbReference type="InterPro" id="IPR000847">
    <property type="entry name" value="LysR_HTH_N"/>
</dbReference>
<dbReference type="PROSITE" id="PS50931">
    <property type="entry name" value="HTH_LYSR"/>
    <property type="match status" value="1"/>
</dbReference>
<dbReference type="CDD" id="cd08474">
    <property type="entry name" value="PBP2_CrgA_like_5"/>
    <property type="match status" value="1"/>
</dbReference>
<keyword evidence="3" id="KW-0805">Transcription regulation</keyword>
<evidence type="ECO:0000256" key="1">
    <source>
        <dbReference type="ARBA" id="ARBA00009437"/>
    </source>
</evidence>
<dbReference type="InterPro" id="IPR005119">
    <property type="entry name" value="LysR_subst-bd"/>
</dbReference>
<comment type="similarity">
    <text evidence="1">Belongs to the LysR transcriptional regulatory family.</text>
</comment>
<dbReference type="FunFam" id="3.40.190.290:FF:000012">
    <property type="entry name" value="Transcriptional regulator, LysR family"/>
    <property type="match status" value="1"/>
</dbReference>
<dbReference type="GO" id="GO:0003700">
    <property type="term" value="F:DNA-binding transcription factor activity"/>
    <property type="evidence" value="ECO:0007669"/>
    <property type="project" value="InterPro"/>
</dbReference>
<dbReference type="GO" id="GO:0043565">
    <property type="term" value="F:sequence-specific DNA binding"/>
    <property type="evidence" value="ECO:0007669"/>
    <property type="project" value="TreeGrafter"/>
</dbReference>
<dbReference type="SUPFAM" id="SSF53850">
    <property type="entry name" value="Periplasmic binding protein-like II"/>
    <property type="match status" value="1"/>
</dbReference>
<dbReference type="InterPro" id="IPR036388">
    <property type="entry name" value="WH-like_DNA-bd_sf"/>
</dbReference>
<evidence type="ECO:0000256" key="5">
    <source>
        <dbReference type="ARBA" id="ARBA00023163"/>
    </source>
</evidence>
<evidence type="ECO:0000256" key="4">
    <source>
        <dbReference type="ARBA" id="ARBA00023125"/>
    </source>
</evidence>
<name>A0A380PR06_YERFR</name>
<dbReference type="OrthoDB" id="9813056at2"/>
<dbReference type="SUPFAM" id="SSF46785">
    <property type="entry name" value="Winged helix' DNA-binding domain"/>
    <property type="match status" value="1"/>
</dbReference>
<dbReference type="Pfam" id="PF00126">
    <property type="entry name" value="HTH_1"/>
    <property type="match status" value="1"/>
</dbReference>
<accession>A0A380PR06</accession>
<organism evidence="7 8">
    <name type="scientific">Yersinia frederiksenii</name>
    <dbReference type="NCBI Taxonomy" id="29484"/>
    <lineage>
        <taxon>Bacteria</taxon>
        <taxon>Pseudomonadati</taxon>
        <taxon>Pseudomonadota</taxon>
        <taxon>Gammaproteobacteria</taxon>
        <taxon>Enterobacterales</taxon>
        <taxon>Yersiniaceae</taxon>
        <taxon>Yersinia</taxon>
    </lineage>
</organism>
<dbReference type="Proteomes" id="UP000254835">
    <property type="component" value="Unassembled WGS sequence"/>
</dbReference>
<keyword evidence="4" id="KW-0238">DNA-binding</keyword>
<proteinExistence type="inferred from homology"/>
<protein>
    <submittedName>
        <fullName evidence="7">LysR family transcriptional regulator</fullName>
    </submittedName>
</protein>
<evidence type="ECO:0000313" key="8">
    <source>
        <dbReference type="Proteomes" id="UP000254835"/>
    </source>
</evidence>